<evidence type="ECO:0008006" key="3">
    <source>
        <dbReference type="Google" id="ProtNLM"/>
    </source>
</evidence>
<dbReference type="GO" id="GO:0008253">
    <property type="term" value="F:5'-nucleotidase activity"/>
    <property type="evidence" value="ECO:0007669"/>
    <property type="project" value="InterPro"/>
</dbReference>
<dbReference type="PANTHER" id="PTHR31367:SF3">
    <property type="entry name" value="CYTOSOLIC 5'-NUCLEOTIDASE 1A"/>
    <property type="match status" value="1"/>
</dbReference>
<proteinExistence type="predicted"/>
<dbReference type="InterPro" id="IPR010394">
    <property type="entry name" value="5-nucleotidase"/>
</dbReference>
<evidence type="ECO:0000313" key="1">
    <source>
        <dbReference type="EMBL" id="KAJ3595919.1"/>
    </source>
</evidence>
<organism evidence="1 2">
    <name type="scientific">Muraenolepis orangiensis</name>
    <name type="common">Patagonian moray cod</name>
    <dbReference type="NCBI Taxonomy" id="630683"/>
    <lineage>
        <taxon>Eukaryota</taxon>
        <taxon>Metazoa</taxon>
        <taxon>Chordata</taxon>
        <taxon>Craniata</taxon>
        <taxon>Vertebrata</taxon>
        <taxon>Euteleostomi</taxon>
        <taxon>Actinopterygii</taxon>
        <taxon>Neopterygii</taxon>
        <taxon>Teleostei</taxon>
        <taxon>Neoteleostei</taxon>
        <taxon>Acanthomorphata</taxon>
        <taxon>Zeiogadaria</taxon>
        <taxon>Gadariae</taxon>
        <taxon>Gadiformes</taxon>
        <taxon>Muraenolepidoidei</taxon>
        <taxon>Muraenolepididae</taxon>
        <taxon>Muraenolepis</taxon>
    </lineage>
</organism>
<name>A0A9Q0DWU5_9TELE</name>
<comment type="caution">
    <text evidence="1">The sequence shown here is derived from an EMBL/GenBank/DDBJ whole genome shotgun (WGS) entry which is preliminary data.</text>
</comment>
<reference evidence="1" key="1">
    <citation type="submission" date="2022-07" db="EMBL/GenBank/DDBJ databases">
        <title>Chromosome-level genome of Muraenolepis orangiensis.</title>
        <authorList>
            <person name="Kim J."/>
        </authorList>
    </citation>
    <scope>NUCLEOTIDE SEQUENCE</scope>
    <source>
        <strain evidence="1">KU_S4_2022</strain>
        <tissue evidence="1">Muscle</tissue>
    </source>
</reference>
<dbReference type="GO" id="GO:0000166">
    <property type="term" value="F:nucleotide binding"/>
    <property type="evidence" value="ECO:0007669"/>
    <property type="project" value="InterPro"/>
</dbReference>
<dbReference type="AlphaFoldDB" id="A0A9Q0DWU5"/>
<keyword evidence="2" id="KW-1185">Reference proteome</keyword>
<dbReference type="GO" id="GO:0046085">
    <property type="term" value="P:adenosine metabolic process"/>
    <property type="evidence" value="ECO:0007669"/>
    <property type="project" value="TreeGrafter"/>
</dbReference>
<sequence length="262" mass="28328">MVSTVLNPEVQQKDSPHAVVIAIASHCVLDSGAAGGDARTTEPYAGGAGVPLIQAIKRVNERLLEKNPTETLLFDVLLISTEESEEHQTRSLLSVKHYELDIGRLCFCAAEDLVAGLRSNNVKLFLTTDPRDIWKAAQGGIAGAQLVQQTALHSTEELRLGFYGNADCFLDKDLTDVADPLRVFSALVGKMRQRFELKDSPLTTSLITTAGTRDTCLQALKTLRSWGLAVDEAYCLAGSPRDPILSLVKPHVIVTVSPQPAP</sequence>
<accession>A0A9Q0DWU5</accession>
<dbReference type="GO" id="GO:0005829">
    <property type="term" value="C:cytosol"/>
    <property type="evidence" value="ECO:0007669"/>
    <property type="project" value="TreeGrafter"/>
</dbReference>
<dbReference type="EMBL" id="JANIIK010000110">
    <property type="protein sequence ID" value="KAJ3595919.1"/>
    <property type="molecule type" value="Genomic_DNA"/>
</dbReference>
<dbReference type="GO" id="GO:0000287">
    <property type="term" value="F:magnesium ion binding"/>
    <property type="evidence" value="ECO:0007669"/>
    <property type="project" value="InterPro"/>
</dbReference>
<dbReference type="GO" id="GO:0009117">
    <property type="term" value="P:nucleotide metabolic process"/>
    <property type="evidence" value="ECO:0007669"/>
    <property type="project" value="InterPro"/>
</dbReference>
<protein>
    <recommendedName>
        <fullName evidence="3">Cytosolic 5'-nucleotidase 1A-like</fullName>
    </recommendedName>
</protein>
<dbReference type="Pfam" id="PF06189">
    <property type="entry name" value="5-nucleotidase"/>
    <property type="match status" value="2"/>
</dbReference>
<dbReference type="OrthoDB" id="9994138at2759"/>
<dbReference type="Proteomes" id="UP001148018">
    <property type="component" value="Unassembled WGS sequence"/>
</dbReference>
<evidence type="ECO:0000313" key="2">
    <source>
        <dbReference type="Proteomes" id="UP001148018"/>
    </source>
</evidence>
<dbReference type="PANTHER" id="PTHR31367">
    <property type="entry name" value="CYTOSOLIC 5'-NUCLEOTIDASE 1 FAMILY MEMBER"/>
    <property type="match status" value="1"/>
</dbReference>
<gene>
    <name evidence="1" type="ORF">NHX12_002331</name>
</gene>